<dbReference type="PRINTS" id="PR00261">
    <property type="entry name" value="LDLRECEPTOR"/>
</dbReference>
<dbReference type="PANTHER" id="PTHR24251">
    <property type="entry name" value="OVOCHYMASE-RELATED"/>
    <property type="match status" value="1"/>
</dbReference>
<dbReference type="SUPFAM" id="SSF57424">
    <property type="entry name" value="LDL receptor-like module"/>
    <property type="match status" value="3"/>
</dbReference>
<feature type="domain" description="C-type lectin" evidence="5">
    <location>
        <begin position="392"/>
        <end position="470"/>
    </location>
</feature>
<dbReference type="AlphaFoldDB" id="A0A9Q1CK50"/>
<reference evidence="6" key="1">
    <citation type="submission" date="2021-10" db="EMBL/GenBank/DDBJ databases">
        <title>Tropical sea cucumber genome reveals ecological adaptation and Cuvierian tubules defense mechanism.</title>
        <authorList>
            <person name="Chen T."/>
        </authorList>
    </citation>
    <scope>NUCLEOTIDE SEQUENCE</scope>
    <source>
        <strain evidence="6">Nanhai2018</strain>
        <tissue evidence="6">Muscle</tissue>
    </source>
</reference>
<comment type="caution">
    <text evidence="6">The sequence shown here is derived from an EMBL/GenBank/DDBJ whole genome shotgun (WGS) entry which is preliminary data.</text>
</comment>
<dbReference type="CDD" id="cd00037">
    <property type="entry name" value="CLECT"/>
    <property type="match status" value="1"/>
</dbReference>
<dbReference type="SMART" id="SM00192">
    <property type="entry name" value="LDLa"/>
    <property type="match status" value="3"/>
</dbReference>
<dbReference type="OrthoDB" id="9991628at2759"/>
<dbReference type="Proteomes" id="UP001152320">
    <property type="component" value="Chromosome 2"/>
</dbReference>
<keyword evidence="1" id="KW-0677">Repeat</keyword>
<dbReference type="Gene3D" id="3.10.100.10">
    <property type="entry name" value="Mannose-Binding Protein A, subunit A"/>
    <property type="match status" value="1"/>
</dbReference>
<name>A0A9Q1CK50_HOLLE</name>
<organism evidence="6 7">
    <name type="scientific">Holothuria leucospilota</name>
    <name type="common">Black long sea cucumber</name>
    <name type="synonym">Mertensiothuria leucospilota</name>
    <dbReference type="NCBI Taxonomy" id="206669"/>
    <lineage>
        <taxon>Eukaryota</taxon>
        <taxon>Metazoa</taxon>
        <taxon>Echinodermata</taxon>
        <taxon>Eleutherozoa</taxon>
        <taxon>Echinozoa</taxon>
        <taxon>Holothuroidea</taxon>
        <taxon>Aspidochirotacea</taxon>
        <taxon>Aspidochirotida</taxon>
        <taxon>Holothuriidae</taxon>
        <taxon>Holothuria</taxon>
    </lineage>
</organism>
<keyword evidence="2 3" id="KW-1015">Disulfide bond</keyword>
<feature type="disulfide bond" evidence="3">
    <location>
        <begin position="603"/>
        <end position="621"/>
    </location>
</feature>
<dbReference type="SUPFAM" id="SSF49854">
    <property type="entry name" value="Spermadhesin, CUB domain"/>
    <property type="match status" value="3"/>
</dbReference>
<evidence type="ECO:0000259" key="4">
    <source>
        <dbReference type="PROSITE" id="PS01180"/>
    </source>
</evidence>
<dbReference type="SMART" id="SM00042">
    <property type="entry name" value="CUB"/>
    <property type="match status" value="2"/>
</dbReference>
<feature type="disulfide bond" evidence="3">
    <location>
        <begin position="704"/>
        <end position="719"/>
    </location>
</feature>
<dbReference type="InterPro" id="IPR035914">
    <property type="entry name" value="Sperma_CUB_dom_sf"/>
</dbReference>
<feature type="disulfide bond" evidence="3">
    <location>
        <begin position="692"/>
        <end position="710"/>
    </location>
</feature>
<dbReference type="Pfam" id="PF00057">
    <property type="entry name" value="Ldl_recept_a"/>
    <property type="match status" value="1"/>
</dbReference>
<dbReference type="InterPro" id="IPR023415">
    <property type="entry name" value="LDLR_class-A_CS"/>
</dbReference>
<dbReference type="InterPro" id="IPR016186">
    <property type="entry name" value="C-type_lectin-like/link_sf"/>
</dbReference>
<evidence type="ECO:0000313" key="7">
    <source>
        <dbReference type="Proteomes" id="UP001152320"/>
    </source>
</evidence>
<dbReference type="InterPro" id="IPR001304">
    <property type="entry name" value="C-type_lectin-like"/>
</dbReference>
<keyword evidence="7" id="KW-1185">Reference proteome</keyword>
<dbReference type="PROSITE" id="PS01209">
    <property type="entry name" value="LDLRA_1"/>
    <property type="match status" value="2"/>
</dbReference>
<evidence type="ECO:0000256" key="1">
    <source>
        <dbReference type="ARBA" id="ARBA00022737"/>
    </source>
</evidence>
<feature type="domain" description="CUB" evidence="4">
    <location>
        <begin position="277"/>
        <end position="390"/>
    </location>
</feature>
<dbReference type="InterPro" id="IPR016187">
    <property type="entry name" value="CTDL_fold"/>
</dbReference>
<dbReference type="CDD" id="cd00112">
    <property type="entry name" value="LDLa"/>
    <property type="match status" value="2"/>
</dbReference>
<dbReference type="PROSITE" id="PS50041">
    <property type="entry name" value="C_TYPE_LECTIN_2"/>
    <property type="match status" value="1"/>
</dbReference>
<evidence type="ECO:0000259" key="5">
    <source>
        <dbReference type="PROSITE" id="PS50041"/>
    </source>
</evidence>
<evidence type="ECO:0000313" key="6">
    <source>
        <dbReference type="EMBL" id="KAJ8046997.1"/>
    </source>
</evidence>
<feature type="disulfide bond" evidence="3">
    <location>
        <begin position="724"/>
        <end position="736"/>
    </location>
</feature>
<dbReference type="InterPro" id="IPR002172">
    <property type="entry name" value="LDrepeatLR_classA_rpt"/>
</dbReference>
<accession>A0A9Q1CK50</accession>
<dbReference type="CDD" id="cd00041">
    <property type="entry name" value="CUB"/>
    <property type="match status" value="2"/>
</dbReference>
<dbReference type="EMBL" id="JAIZAY010000002">
    <property type="protein sequence ID" value="KAJ8046997.1"/>
    <property type="molecule type" value="Genomic_DNA"/>
</dbReference>
<dbReference type="Gene3D" id="4.10.400.10">
    <property type="entry name" value="Low-density Lipoprotein Receptor"/>
    <property type="match status" value="3"/>
</dbReference>
<dbReference type="PANTHER" id="PTHR24251:SF30">
    <property type="entry name" value="MEMBRANE FRIZZLED-RELATED PROTEIN"/>
    <property type="match status" value="1"/>
</dbReference>
<dbReference type="Gene3D" id="2.60.120.290">
    <property type="entry name" value="Spermadhesin, CUB domain"/>
    <property type="match status" value="3"/>
</dbReference>
<dbReference type="PROSITE" id="PS01180">
    <property type="entry name" value="CUB"/>
    <property type="match status" value="2"/>
</dbReference>
<comment type="caution">
    <text evidence="3">Lacks conserved residue(s) required for the propagation of feature annotation.</text>
</comment>
<evidence type="ECO:0000256" key="3">
    <source>
        <dbReference type="PROSITE-ProRule" id="PRU00124"/>
    </source>
</evidence>
<dbReference type="InterPro" id="IPR000859">
    <property type="entry name" value="CUB_dom"/>
</dbReference>
<dbReference type="PROSITE" id="PS50068">
    <property type="entry name" value="LDLRA_2"/>
    <property type="match status" value="3"/>
</dbReference>
<feature type="disulfide bond" evidence="3">
    <location>
        <begin position="685"/>
        <end position="697"/>
    </location>
</feature>
<protein>
    <submittedName>
        <fullName evidence="6">Zinc metalloproteinase nas-39</fullName>
    </submittedName>
</protein>
<dbReference type="InterPro" id="IPR036055">
    <property type="entry name" value="LDL_receptor-like_sf"/>
</dbReference>
<dbReference type="Pfam" id="PF00431">
    <property type="entry name" value="CUB"/>
    <property type="match status" value="3"/>
</dbReference>
<gene>
    <name evidence="6" type="ORF">HOLleu_05863</name>
</gene>
<evidence type="ECO:0000256" key="2">
    <source>
        <dbReference type="ARBA" id="ARBA00023157"/>
    </source>
</evidence>
<sequence>MLSFYEEIEELSCQHLWLEGRTETSTSASVGTILATVFPPYYMAGSSCKIEIKGPPNLFIRFKILRMVLREQLPDQECYDNLVVTDIHEGGDKHVRGIYSGNITGLEVFCHTNHVTIDLQMGCLSANMPLRLGFEATYSSVDCTNNFCEDGCGDSQYFTSPNGQISSLGFPSRLPPFSRCFWTIQAPENMFIALTFDEFNVSVGLGHNKQCMDTVFIDEPHLNKSLAFCGQAPPFFISTSNRVVIRYETSLSVPSYGFQTTYNMTDREGCWVGYRSCSLPYECYSDSGAITSPNFPHGYPTLSFCTWQIVTSPRTFIEIEFFIFSIPSGQACRHDYVSISGLSALSEVKFCDAHPPTGILRSAKNSLQIVFTSSQMKIDEGGFYAVFKAKRFLQNAAYDMQNESFANGLTDRLGEGHFRWVDGRPMTYTDWFLDSEVTANRQPDDGMLGDCSVINLKDYSLTANWHDIPCASPRTNQFICKKPAAGYTACPPNWFRAGSQCLFLSRGSWSNTDSSPEVSGSHVIVTLQIHVIDFLLQNVWRAPVTELYTSNRILYSYEDEARCEAFRFHNMAWKNEWHYCNTTFDGVVYIIDAEDFCYSGFQCYSGRCIPSRSVCDGYFDCPGKFNEDESPLCDSDNICSSDQLQCLNGVCADINDICIYSFDKYDLQKGCRDVSHLRVCEYFDCPTSTFKCPNSYCIPVNMRCDHQWDCPNGEDEIDCDKYKCPGNYRCHQSTSCVSFHQICNGIKECPEGDDEYFCDRVDKATFIVLARWKA</sequence>
<feature type="disulfide bond" evidence="3">
    <location>
        <begin position="743"/>
        <end position="758"/>
    </location>
</feature>
<dbReference type="SUPFAM" id="SSF56436">
    <property type="entry name" value="C-type lectin-like"/>
    <property type="match status" value="1"/>
</dbReference>
<proteinExistence type="predicted"/>
<feature type="domain" description="CUB" evidence="4">
    <location>
        <begin position="152"/>
        <end position="265"/>
    </location>
</feature>